<organism evidence="2 3">
    <name type="scientific">Aplysia californica</name>
    <name type="common">California sea hare</name>
    <dbReference type="NCBI Taxonomy" id="6500"/>
    <lineage>
        <taxon>Eukaryota</taxon>
        <taxon>Metazoa</taxon>
        <taxon>Spiralia</taxon>
        <taxon>Lophotrochozoa</taxon>
        <taxon>Mollusca</taxon>
        <taxon>Gastropoda</taxon>
        <taxon>Heterobranchia</taxon>
        <taxon>Euthyneura</taxon>
        <taxon>Tectipleura</taxon>
        <taxon>Aplysiida</taxon>
        <taxon>Aplysioidea</taxon>
        <taxon>Aplysiidae</taxon>
        <taxon>Aplysia</taxon>
    </lineage>
</organism>
<reference evidence="3" key="1">
    <citation type="submission" date="2025-08" db="UniProtKB">
        <authorList>
            <consortium name="RefSeq"/>
        </authorList>
    </citation>
    <scope>IDENTIFICATION</scope>
</reference>
<accession>A0ABM1A3H6</accession>
<evidence type="ECO:0000256" key="1">
    <source>
        <dbReference type="SAM" id="MobiDB-lite"/>
    </source>
</evidence>
<protein>
    <submittedName>
        <fullName evidence="3">Uncharacterized protein LOC106012253</fullName>
    </submittedName>
</protein>
<keyword evidence="2" id="KW-1185">Reference proteome</keyword>
<sequence>MAVLLSHVKKTESRPLEMLRDFDKTAQMTSQKDEFVRRLTIAKVPLYKHEKKVLADLVEAQDEESDMITYRKLISAVNNEVTTQREVKKEKTAQQRRWREHKAQVTDKAERNARNAGVHLENLVERVTAAAKRQSQL</sequence>
<dbReference type="Proteomes" id="UP000694888">
    <property type="component" value="Unplaced"/>
</dbReference>
<proteinExistence type="predicted"/>
<dbReference type="RefSeq" id="XP_012940079.2">
    <property type="nucleotide sequence ID" value="XM_013084625.2"/>
</dbReference>
<feature type="compositionally biased region" description="Basic and acidic residues" evidence="1">
    <location>
        <begin position="101"/>
        <end position="111"/>
    </location>
</feature>
<dbReference type="GeneID" id="106012253"/>
<name>A0ABM1A3H6_APLCA</name>
<evidence type="ECO:0000313" key="3">
    <source>
        <dbReference type="RefSeq" id="XP_012940079.2"/>
    </source>
</evidence>
<feature type="region of interest" description="Disordered" evidence="1">
    <location>
        <begin position="85"/>
        <end position="111"/>
    </location>
</feature>
<evidence type="ECO:0000313" key="2">
    <source>
        <dbReference type="Proteomes" id="UP000694888"/>
    </source>
</evidence>
<gene>
    <name evidence="3" type="primary">LOC106012253</name>
</gene>